<feature type="compositionally biased region" description="Polar residues" evidence="2">
    <location>
        <begin position="88"/>
        <end position="119"/>
    </location>
</feature>
<feature type="region of interest" description="Disordered" evidence="2">
    <location>
        <begin position="69"/>
        <end position="139"/>
    </location>
</feature>
<dbReference type="InterPro" id="IPR051339">
    <property type="entry name" value="DnaJ_subfamily_B"/>
</dbReference>
<name>A0AAQ4D3Y5_AMBAM</name>
<evidence type="ECO:0000256" key="2">
    <source>
        <dbReference type="SAM" id="MobiDB-lite"/>
    </source>
</evidence>
<feature type="region of interest" description="Disordered" evidence="2">
    <location>
        <begin position="405"/>
        <end position="443"/>
    </location>
</feature>
<dbReference type="SMART" id="SM00271">
    <property type="entry name" value="DnaJ"/>
    <property type="match status" value="2"/>
</dbReference>
<evidence type="ECO:0000313" key="4">
    <source>
        <dbReference type="EMBL" id="KAK8757175.1"/>
    </source>
</evidence>
<dbReference type="Pfam" id="PF01556">
    <property type="entry name" value="DnaJ_C"/>
    <property type="match status" value="2"/>
</dbReference>
<keyword evidence="1" id="KW-0143">Chaperone</keyword>
<dbReference type="SUPFAM" id="SSF49493">
    <property type="entry name" value="HSP40/DnaJ peptide-binding domain"/>
    <property type="match status" value="3"/>
</dbReference>
<sequence>MRQQQSSQGTMFTDLYETLGISRDASESDIRKAYRAFALKNHPDKNNTPEAVEKFKLVTAQYSALTDQSMPMSVDEESELSASGGAGNQATNQSSAQFQGQENINTSGQESARSESTFGDHSGAGGQATNGGSSQFQGQANLNTSFQFGGGCNGSGTANSSYFPGWFGGQEIAPSARRYGLSPGYGLPGPHPFGRSTASSGAPDSPESFQNIQDPTVHRDVYVTLEEVLYGCTKEISVMRTVMAADGRTPEREEKVLKINVKPGWKAGTKLTFHREGNHLPGKVPGDIVFTIRDLPHPKFDRNGADVHYTARITWMQFLSIASQGSGGKRAESFIYADEYSQITKFAIAATFPEPKAHSIEGAMGKDYYAMLGLSKDASEAEIREALKRFSDQKDKEVAEAYEALRNTKKRDTSGQSGKEGLKNNARSGGPSVSDNKGYAHTPEGASEAAFEELFDPFASFFGSGGLFGPNFCNQSSTKEGSGREAPVNETSELDLDVTLEEVYNGCTRKVKVRRKVIAPGQRVATSDEKVFTIEVKPGWKAGTRITFHREGNQYHYGSVPGDLVFIIRDKPHPHFRRDGVDVRYEAKITFKEALRGGQVEVPTLTHGKITVPLNDIVTPNTVKRIPGQGLPHPKDPTARGDLLLSFDIECPRHTTEVERQLLWDALRPFI</sequence>
<protein>
    <recommendedName>
        <fullName evidence="3">J domain-containing protein</fullName>
    </recommendedName>
</protein>
<dbReference type="CDD" id="cd10747">
    <property type="entry name" value="DnaJ_C"/>
    <property type="match status" value="2"/>
</dbReference>
<dbReference type="Proteomes" id="UP001321473">
    <property type="component" value="Unassembled WGS sequence"/>
</dbReference>
<dbReference type="GO" id="GO:0005829">
    <property type="term" value="C:cytosol"/>
    <property type="evidence" value="ECO:0007669"/>
    <property type="project" value="TreeGrafter"/>
</dbReference>
<dbReference type="PANTHER" id="PTHR24078">
    <property type="entry name" value="DNAJ HOMOLOG SUBFAMILY C MEMBER"/>
    <property type="match status" value="1"/>
</dbReference>
<evidence type="ECO:0000256" key="1">
    <source>
        <dbReference type="ARBA" id="ARBA00023186"/>
    </source>
</evidence>
<dbReference type="GO" id="GO:0051087">
    <property type="term" value="F:protein-folding chaperone binding"/>
    <property type="evidence" value="ECO:0007669"/>
    <property type="project" value="TreeGrafter"/>
</dbReference>
<dbReference type="FunFam" id="2.60.260.20:FF:000002">
    <property type="entry name" value="Dnaj homolog subfamily b member"/>
    <property type="match status" value="2"/>
</dbReference>
<feature type="domain" description="J" evidence="3">
    <location>
        <begin position="367"/>
        <end position="418"/>
    </location>
</feature>
<dbReference type="Pfam" id="PF00226">
    <property type="entry name" value="DnaJ"/>
    <property type="match status" value="1"/>
</dbReference>
<dbReference type="AlphaFoldDB" id="A0AAQ4D3Y5"/>
<feature type="region of interest" description="Disordered" evidence="2">
    <location>
        <begin position="183"/>
        <end position="214"/>
    </location>
</feature>
<dbReference type="Gene3D" id="1.10.287.110">
    <property type="entry name" value="DnaJ domain"/>
    <property type="match status" value="2"/>
</dbReference>
<dbReference type="InterPro" id="IPR002939">
    <property type="entry name" value="DnaJ_C"/>
</dbReference>
<dbReference type="PROSITE" id="PS50076">
    <property type="entry name" value="DNAJ_2"/>
    <property type="match status" value="2"/>
</dbReference>
<dbReference type="EMBL" id="JARKHS020035505">
    <property type="protein sequence ID" value="KAK8757175.1"/>
    <property type="molecule type" value="Genomic_DNA"/>
</dbReference>
<accession>A0AAQ4D3Y5</accession>
<dbReference type="InterPro" id="IPR001623">
    <property type="entry name" value="DnaJ_domain"/>
</dbReference>
<dbReference type="InterPro" id="IPR008971">
    <property type="entry name" value="HSP40/DnaJ_pept-bd"/>
</dbReference>
<dbReference type="SUPFAM" id="SSF46565">
    <property type="entry name" value="Chaperone J-domain"/>
    <property type="match status" value="2"/>
</dbReference>
<dbReference type="GO" id="GO:0051082">
    <property type="term" value="F:unfolded protein binding"/>
    <property type="evidence" value="ECO:0007669"/>
    <property type="project" value="InterPro"/>
</dbReference>
<keyword evidence="5" id="KW-1185">Reference proteome</keyword>
<gene>
    <name evidence="4" type="ORF">V5799_000128</name>
</gene>
<reference evidence="4 5" key="1">
    <citation type="journal article" date="2023" name="Arcadia Sci">
        <title>De novo assembly of a long-read Amblyomma americanum tick genome.</title>
        <authorList>
            <person name="Chou S."/>
            <person name="Poskanzer K.E."/>
            <person name="Rollins M."/>
            <person name="Thuy-Boun P.S."/>
        </authorList>
    </citation>
    <scope>NUCLEOTIDE SEQUENCE [LARGE SCALE GENOMIC DNA]</scope>
    <source>
        <strain evidence="4">F_SG_1</strain>
        <tissue evidence="4">Salivary glands</tissue>
    </source>
</reference>
<dbReference type="PRINTS" id="PR00625">
    <property type="entry name" value="JDOMAIN"/>
</dbReference>
<dbReference type="PANTHER" id="PTHR24078:SF553">
    <property type="entry name" value="DNAJ HOMOLOG SUBFAMILY B MEMBER 5"/>
    <property type="match status" value="1"/>
</dbReference>
<dbReference type="InterPro" id="IPR036869">
    <property type="entry name" value="J_dom_sf"/>
</dbReference>
<feature type="domain" description="J" evidence="3">
    <location>
        <begin position="14"/>
        <end position="78"/>
    </location>
</feature>
<evidence type="ECO:0000259" key="3">
    <source>
        <dbReference type="PROSITE" id="PS50076"/>
    </source>
</evidence>
<dbReference type="GO" id="GO:0006457">
    <property type="term" value="P:protein folding"/>
    <property type="evidence" value="ECO:0007669"/>
    <property type="project" value="InterPro"/>
</dbReference>
<evidence type="ECO:0000313" key="5">
    <source>
        <dbReference type="Proteomes" id="UP001321473"/>
    </source>
</evidence>
<dbReference type="CDD" id="cd06257">
    <property type="entry name" value="DnaJ"/>
    <property type="match status" value="2"/>
</dbReference>
<dbReference type="Gene3D" id="2.60.260.20">
    <property type="entry name" value="Urease metallochaperone UreE, N-terminal domain"/>
    <property type="match status" value="3"/>
</dbReference>
<feature type="compositionally biased region" description="Polar residues" evidence="2">
    <location>
        <begin position="425"/>
        <end position="435"/>
    </location>
</feature>
<feature type="compositionally biased region" description="Polar residues" evidence="2">
    <location>
        <begin position="196"/>
        <end position="214"/>
    </location>
</feature>
<organism evidence="4 5">
    <name type="scientific">Amblyomma americanum</name>
    <name type="common">Lone star tick</name>
    <dbReference type="NCBI Taxonomy" id="6943"/>
    <lineage>
        <taxon>Eukaryota</taxon>
        <taxon>Metazoa</taxon>
        <taxon>Ecdysozoa</taxon>
        <taxon>Arthropoda</taxon>
        <taxon>Chelicerata</taxon>
        <taxon>Arachnida</taxon>
        <taxon>Acari</taxon>
        <taxon>Parasitiformes</taxon>
        <taxon>Ixodida</taxon>
        <taxon>Ixodoidea</taxon>
        <taxon>Ixodidae</taxon>
        <taxon>Amblyomminae</taxon>
        <taxon>Amblyomma</taxon>
    </lineage>
</organism>
<proteinExistence type="predicted"/>
<comment type="caution">
    <text evidence="4">The sequence shown here is derived from an EMBL/GenBank/DDBJ whole genome shotgun (WGS) entry which is preliminary data.</text>
</comment>
<dbReference type="FunFam" id="2.60.260.20:FF:000006">
    <property type="entry name" value="DnaJ subfamily B member 13"/>
    <property type="match status" value="1"/>
</dbReference>
<feature type="compositionally biased region" description="Polar residues" evidence="2">
    <location>
        <begin position="130"/>
        <end position="139"/>
    </location>
</feature>